<reference evidence="2" key="1">
    <citation type="journal article" date="2019" name="Database">
        <title>The radish genome database (RadishGD): an integrated information resource for radish genomics.</title>
        <authorList>
            <person name="Yu H.J."/>
            <person name="Baek S."/>
            <person name="Lee Y.J."/>
            <person name="Cho A."/>
            <person name="Mun J.H."/>
        </authorList>
    </citation>
    <scope>NUCLEOTIDE SEQUENCE [LARGE SCALE GENOMIC DNA]</scope>
    <source>
        <strain evidence="2">cv. WK10039</strain>
    </source>
</reference>
<dbReference type="RefSeq" id="XP_018437869.1">
    <property type="nucleotide sequence ID" value="XM_018582367.2"/>
</dbReference>
<dbReference type="Proteomes" id="UP000504610">
    <property type="component" value="Chromosome 6"/>
</dbReference>
<feature type="transmembrane region" description="Helical" evidence="1">
    <location>
        <begin position="21"/>
        <end position="48"/>
    </location>
</feature>
<keyword evidence="1" id="KW-0812">Transmembrane</keyword>
<proteinExistence type="predicted"/>
<keyword evidence="2" id="KW-1185">Reference proteome</keyword>
<keyword evidence="1" id="KW-0472">Membrane</keyword>
<protein>
    <submittedName>
        <fullName evidence="3 4">Ubiquitin carboxyl-terminal hydrolase 19</fullName>
    </submittedName>
</protein>
<dbReference type="GeneID" id="108810233"/>
<name>A0A6J0JQP9_RAPSA</name>
<evidence type="ECO:0000313" key="3">
    <source>
        <dbReference type="RefSeq" id="XP_018437868.1"/>
    </source>
</evidence>
<evidence type="ECO:0000256" key="1">
    <source>
        <dbReference type="SAM" id="Phobius"/>
    </source>
</evidence>
<gene>
    <name evidence="3 4" type="primary">LOC108810233</name>
</gene>
<keyword evidence="3 4" id="KW-0378">Hydrolase</keyword>
<evidence type="ECO:0000313" key="2">
    <source>
        <dbReference type="Proteomes" id="UP000504610"/>
    </source>
</evidence>
<keyword evidence="1" id="KW-1133">Transmembrane helix</keyword>
<dbReference type="KEGG" id="rsz:108810233"/>
<dbReference type="RefSeq" id="XP_018437868.1">
    <property type="nucleotide sequence ID" value="XM_018582366.2"/>
</dbReference>
<evidence type="ECO:0000313" key="4">
    <source>
        <dbReference type="RefSeq" id="XP_018437869.1"/>
    </source>
</evidence>
<accession>A0A6J0JQP9</accession>
<dbReference type="OrthoDB" id="1743970at2759"/>
<organism evidence="2 3">
    <name type="scientific">Raphanus sativus</name>
    <name type="common">Radish</name>
    <name type="synonym">Raphanus raphanistrum var. sativus</name>
    <dbReference type="NCBI Taxonomy" id="3726"/>
    <lineage>
        <taxon>Eukaryota</taxon>
        <taxon>Viridiplantae</taxon>
        <taxon>Streptophyta</taxon>
        <taxon>Embryophyta</taxon>
        <taxon>Tracheophyta</taxon>
        <taxon>Spermatophyta</taxon>
        <taxon>Magnoliopsida</taxon>
        <taxon>eudicotyledons</taxon>
        <taxon>Gunneridae</taxon>
        <taxon>Pentapetalae</taxon>
        <taxon>rosids</taxon>
        <taxon>malvids</taxon>
        <taxon>Brassicales</taxon>
        <taxon>Brassicaceae</taxon>
        <taxon>Brassiceae</taxon>
        <taxon>Raphanus</taxon>
    </lineage>
</organism>
<sequence>MADNSGLIIKPGDVLFPYETFVQYFNCCFAYVVLQYLSWTLPLVAYLLERGHKRECRRNDWCFLLMGDRKMLMS</sequence>
<reference evidence="3 4" key="2">
    <citation type="submission" date="2025-04" db="UniProtKB">
        <authorList>
            <consortium name="RefSeq"/>
        </authorList>
    </citation>
    <scope>IDENTIFICATION</scope>
    <source>
        <tissue evidence="3 4">Leaf</tissue>
    </source>
</reference>
<dbReference type="AlphaFoldDB" id="A0A6J0JQP9"/>
<dbReference type="GO" id="GO:0016787">
    <property type="term" value="F:hydrolase activity"/>
    <property type="evidence" value="ECO:0007669"/>
    <property type="project" value="UniProtKB-KW"/>
</dbReference>